<protein>
    <submittedName>
        <fullName evidence="1">Uncharacterized protein</fullName>
    </submittedName>
</protein>
<sequence>MSVPKGLSKPIVRRRYLPVIVRLEAFCQKLQEGTIVLHAYAKKLQAFDLAVFTFVLTKQNAWAGGPGMLRPCSSR</sequence>
<evidence type="ECO:0000313" key="1">
    <source>
        <dbReference type="EMBL" id="PDS49530.1"/>
    </source>
</evidence>
<name>A0ABX4J2W1_9HYPH</name>
<gene>
    <name evidence="1" type="ORF">CO662_23290</name>
</gene>
<comment type="caution">
    <text evidence="1">The sequence shown here is derived from an EMBL/GenBank/DDBJ whole genome shotgun (WGS) entry which is preliminary data.</text>
</comment>
<proteinExistence type="predicted"/>
<evidence type="ECO:0000313" key="2">
    <source>
        <dbReference type="Proteomes" id="UP000219972"/>
    </source>
</evidence>
<keyword evidence="2" id="KW-1185">Reference proteome</keyword>
<reference evidence="1 2" key="1">
    <citation type="submission" date="2017-09" db="EMBL/GenBank/DDBJ databases">
        <title>Comparative genomics of rhizobia isolated from Phaseolus vulgaris in China.</title>
        <authorList>
            <person name="Tong W."/>
        </authorList>
    </citation>
    <scope>NUCLEOTIDE SEQUENCE [LARGE SCALE GENOMIC DNA]</scope>
    <source>
        <strain evidence="1 2">Y27</strain>
    </source>
</reference>
<accession>A0ABX4J2W1</accession>
<dbReference type="EMBL" id="NWSL01000016">
    <property type="protein sequence ID" value="PDS49530.1"/>
    <property type="molecule type" value="Genomic_DNA"/>
</dbReference>
<dbReference type="Proteomes" id="UP000219972">
    <property type="component" value="Unassembled WGS sequence"/>
</dbReference>
<organism evidence="1 2">
    <name type="scientific">Rhizobium anhuiense</name>
    <dbReference type="NCBI Taxonomy" id="1184720"/>
    <lineage>
        <taxon>Bacteria</taxon>
        <taxon>Pseudomonadati</taxon>
        <taxon>Pseudomonadota</taxon>
        <taxon>Alphaproteobacteria</taxon>
        <taxon>Hyphomicrobiales</taxon>
        <taxon>Rhizobiaceae</taxon>
        <taxon>Rhizobium/Agrobacterium group</taxon>
        <taxon>Rhizobium</taxon>
    </lineage>
</organism>